<evidence type="ECO:0000313" key="2">
    <source>
        <dbReference type="Proteomes" id="UP000821865"/>
    </source>
</evidence>
<organism evidence="1 2">
    <name type="scientific">Dermacentor silvarum</name>
    <name type="common">Tick</name>
    <dbReference type="NCBI Taxonomy" id="543639"/>
    <lineage>
        <taxon>Eukaryota</taxon>
        <taxon>Metazoa</taxon>
        <taxon>Ecdysozoa</taxon>
        <taxon>Arthropoda</taxon>
        <taxon>Chelicerata</taxon>
        <taxon>Arachnida</taxon>
        <taxon>Acari</taxon>
        <taxon>Parasitiformes</taxon>
        <taxon>Ixodida</taxon>
        <taxon>Ixodoidea</taxon>
        <taxon>Ixodidae</taxon>
        <taxon>Rhipicephalinae</taxon>
        <taxon>Dermacentor</taxon>
    </lineage>
</organism>
<name>A0ACB8CYB3_DERSI</name>
<evidence type="ECO:0000313" key="1">
    <source>
        <dbReference type="EMBL" id="KAH7954198.1"/>
    </source>
</evidence>
<keyword evidence="2" id="KW-1185">Reference proteome</keyword>
<reference evidence="1" key="1">
    <citation type="submission" date="2020-05" db="EMBL/GenBank/DDBJ databases">
        <title>Large-scale comparative analyses of tick genomes elucidate their genetic diversity and vector capacities.</title>
        <authorList>
            <person name="Jia N."/>
            <person name="Wang J."/>
            <person name="Shi W."/>
            <person name="Du L."/>
            <person name="Sun Y."/>
            <person name="Zhan W."/>
            <person name="Jiang J."/>
            <person name="Wang Q."/>
            <person name="Zhang B."/>
            <person name="Ji P."/>
            <person name="Sakyi L.B."/>
            <person name="Cui X."/>
            <person name="Yuan T."/>
            <person name="Jiang B."/>
            <person name="Yang W."/>
            <person name="Lam T.T.-Y."/>
            <person name="Chang Q."/>
            <person name="Ding S."/>
            <person name="Wang X."/>
            <person name="Zhu J."/>
            <person name="Ruan X."/>
            <person name="Zhao L."/>
            <person name="Wei J."/>
            <person name="Que T."/>
            <person name="Du C."/>
            <person name="Cheng J."/>
            <person name="Dai P."/>
            <person name="Han X."/>
            <person name="Huang E."/>
            <person name="Gao Y."/>
            <person name="Liu J."/>
            <person name="Shao H."/>
            <person name="Ye R."/>
            <person name="Li L."/>
            <person name="Wei W."/>
            <person name="Wang X."/>
            <person name="Wang C."/>
            <person name="Yang T."/>
            <person name="Huo Q."/>
            <person name="Li W."/>
            <person name="Guo W."/>
            <person name="Chen H."/>
            <person name="Zhou L."/>
            <person name="Ni X."/>
            <person name="Tian J."/>
            <person name="Zhou Y."/>
            <person name="Sheng Y."/>
            <person name="Liu T."/>
            <person name="Pan Y."/>
            <person name="Xia L."/>
            <person name="Li J."/>
            <person name="Zhao F."/>
            <person name="Cao W."/>
        </authorList>
    </citation>
    <scope>NUCLEOTIDE SEQUENCE</scope>
    <source>
        <strain evidence="1">Dsil-2018</strain>
    </source>
</reference>
<protein>
    <submittedName>
        <fullName evidence="1">Uncharacterized protein</fullName>
    </submittedName>
</protein>
<accession>A0ACB8CYB3</accession>
<proteinExistence type="predicted"/>
<gene>
    <name evidence="1" type="ORF">HPB49_016428</name>
</gene>
<comment type="caution">
    <text evidence="1">The sequence shown here is derived from an EMBL/GenBank/DDBJ whole genome shotgun (WGS) entry which is preliminary data.</text>
</comment>
<dbReference type="Proteomes" id="UP000821865">
    <property type="component" value="Chromosome 4"/>
</dbReference>
<dbReference type="EMBL" id="CM023473">
    <property type="protein sequence ID" value="KAH7954198.1"/>
    <property type="molecule type" value="Genomic_DNA"/>
</dbReference>
<sequence length="128" mass="13629">MGLIYLALYGLTYVPVIGELLQASFRAFGAVVTDSVSPTVGQDLLRVVGLDTEACRTRAICEITADAVRKYPTVAAMLWSLTGAIQAHGSNEVLQKGLLGGLSGLGCESLYSTCAQSPFDRLLRTMRS</sequence>